<dbReference type="Proteomes" id="UP001150603">
    <property type="component" value="Unassembled WGS sequence"/>
</dbReference>
<accession>A0ACC1J2R6</accession>
<sequence length="125" mass="13743">MDRDSFDSIRPGIRGWAPYMQSPLSPSTVLPRSPSTPQSAFTPRTAFSPASQSNFGYKVSTPATPMSATSSLTVLDAKNIARDFGQARLDLTAEDKWRRLGARVLPLFNGDRLQGTVEENNEIVR</sequence>
<evidence type="ECO:0000313" key="2">
    <source>
        <dbReference type="Proteomes" id="UP001150603"/>
    </source>
</evidence>
<organism evidence="1 2">
    <name type="scientific">Linderina macrospora</name>
    <dbReference type="NCBI Taxonomy" id="4868"/>
    <lineage>
        <taxon>Eukaryota</taxon>
        <taxon>Fungi</taxon>
        <taxon>Fungi incertae sedis</taxon>
        <taxon>Zoopagomycota</taxon>
        <taxon>Kickxellomycotina</taxon>
        <taxon>Kickxellomycetes</taxon>
        <taxon>Kickxellales</taxon>
        <taxon>Kickxellaceae</taxon>
        <taxon>Linderina</taxon>
    </lineage>
</organism>
<dbReference type="EMBL" id="JANBPW010004329">
    <property type="protein sequence ID" value="KAJ1935234.1"/>
    <property type="molecule type" value="Genomic_DNA"/>
</dbReference>
<comment type="caution">
    <text evidence="1">The sequence shown here is derived from an EMBL/GenBank/DDBJ whole genome shotgun (WGS) entry which is preliminary data.</text>
</comment>
<gene>
    <name evidence="1" type="ORF">FBU59_005452</name>
</gene>
<name>A0ACC1J2R6_9FUNG</name>
<reference evidence="1" key="1">
    <citation type="submission" date="2022-07" db="EMBL/GenBank/DDBJ databases">
        <title>Phylogenomic reconstructions and comparative analyses of Kickxellomycotina fungi.</title>
        <authorList>
            <person name="Reynolds N.K."/>
            <person name="Stajich J.E."/>
            <person name="Barry K."/>
            <person name="Grigoriev I.V."/>
            <person name="Crous P."/>
            <person name="Smith M.E."/>
        </authorList>
    </citation>
    <scope>NUCLEOTIDE SEQUENCE</scope>
    <source>
        <strain evidence="1">NRRL 5244</strain>
    </source>
</reference>
<evidence type="ECO:0000313" key="1">
    <source>
        <dbReference type="EMBL" id="KAJ1935234.1"/>
    </source>
</evidence>
<keyword evidence="2" id="KW-1185">Reference proteome</keyword>
<proteinExistence type="predicted"/>
<protein>
    <submittedName>
        <fullName evidence="1">Uncharacterized protein</fullName>
    </submittedName>
</protein>